<keyword evidence="8" id="KW-1185">Reference proteome</keyword>
<dbReference type="NCBIfam" id="TIGR04407">
    <property type="entry name" value="LptF_YjgP"/>
    <property type="match status" value="1"/>
</dbReference>
<accession>A0A7T6ARG5</accession>
<dbReference type="PANTHER" id="PTHR33529">
    <property type="entry name" value="SLR0882 PROTEIN-RELATED"/>
    <property type="match status" value="1"/>
</dbReference>
<evidence type="ECO:0000256" key="6">
    <source>
        <dbReference type="SAM" id="Phobius"/>
    </source>
</evidence>
<name>A0A7T6ARG5_9BACT</name>
<feature type="transmembrane region" description="Helical" evidence="6">
    <location>
        <begin position="307"/>
        <end position="327"/>
    </location>
</feature>
<organism evidence="7 8">
    <name type="scientific">Desulfobulbus oligotrophicus</name>
    <dbReference type="NCBI Taxonomy" id="1909699"/>
    <lineage>
        <taxon>Bacteria</taxon>
        <taxon>Pseudomonadati</taxon>
        <taxon>Thermodesulfobacteriota</taxon>
        <taxon>Desulfobulbia</taxon>
        <taxon>Desulfobulbales</taxon>
        <taxon>Desulfobulbaceae</taxon>
        <taxon>Desulfobulbus</taxon>
    </lineage>
</organism>
<keyword evidence="4 6" id="KW-1133">Transmembrane helix</keyword>
<feature type="transmembrane region" description="Helical" evidence="6">
    <location>
        <begin position="126"/>
        <end position="153"/>
    </location>
</feature>
<evidence type="ECO:0000256" key="1">
    <source>
        <dbReference type="ARBA" id="ARBA00004651"/>
    </source>
</evidence>
<dbReference type="SUPFAM" id="SSF57884">
    <property type="entry name" value="Ada DNA repair protein, N-terminal domain (N-Ada 10)"/>
    <property type="match status" value="1"/>
</dbReference>
<evidence type="ECO:0000313" key="7">
    <source>
        <dbReference type="EMBL" id="QQG66786.1"/>
    </source>
</evidence>
<feature type="transmembrane region" description="Helical" evidence="6">
    <location>
        <begin position="26"/>
        <end position="53"/>
    </location>
</feature>
<protein>
    <submittedName>
        <fullName evidence="7">LPS export ABC transporter permease LptF</fullName>
    </submittedName>
</protein>
<evidence type="ECO:0000256" key="4">
    <source>
        <dbReference type="ARBA" id="ARBA00022989"/>
    </source>
</evidence>
<dbReference type="GO" id="GO:0043190">
    <property type="term" value="C:ATP-binding cassette (ABC) transporter complex"/>
    <property type="evidence" value="ECO:0007669"/>
    <property type="project" value="InterPro"/>
</dbReference>
<evidence type="ECO:0000313" key="8">
    <source>
        <dbReference type="Proteomes" id="UP000596092"/>
    </source>
</evidence>
<keyword evidence="5 6" id="KW-0472">Membrane</keyword>
<feature type="transmembrane region" description="Helical" evidence="6">
    <location>
        <begin position="85"/>
        <end position="106"/>
    </location>
</feature>
<dbReference type="InterPro" id="IPR005495">
    <property type="entry name" value="LptG/LptF_permease"/>
</dbReference>
<proteinExistence type="predicted"/>
<evidence type="ECO:0000256" key="5">
    <source>
        <dbReference type="ARBA" id="ARBA00023136"/>
    </source>
</evidence>
<dbReference type="InterPro" id="IPR030922">
    <property type="entry name" value="LptF"/>
</dbReference>
<dbReference type="KEGG" id="dog:HP555_13395"/>
<dbReference type="PANTHER" id="PTHR33529:SF6">
    <property type="entry name" value="YJGP_YJGQ FAMILY PERMEASE"/>
    <property type="match status" value="1"/>
</dbReference>
<keyword evidence="3 6" id="KW-0812">Transmembrane</keyword>
<dbReference type="GO" id="GO:0015920">
    <property type="term" value="P:lipopolysaccharide transport"/>
    <property type="evidence" value="ECO:0007669"/>
    <property type="project" value="TreeGrafter"/>
</dbReference>
<dbReference type="InterPro" id="IPR035451">
    <property type="entry name" value="Ada-like_dom_sf"/>
</dbReference>
<feature type="transmembrane region" description="Helical" evidence="6">
    <location>
        <begin position="368"/>
        <end position="387"/>
    </location>
</feature>
<evidence type="ECO:0000256" key="2">
    <source>
        <dbReference type="ARBA" id="ARBA00022475"/>
    </source>
</evidence>
<sequence length="502" mass="56073">MHSESGKKKRDEEGGARRSFRWRPPLLLYSYIANELLAPFFASFLILYCVFFLVRLIPLLDIVLSLRIGLADFIRLFAYIFPHMLLYIIPMASMAGVIVGFTRLASDREILAFKACGVSLVQMLPPVLVILAVIACLTGLFSIQLIPAGALGVKQLMFQLAKEKIDKGLKEKEFTEALGDIVLYVDKIDKQQRWHGVYVSDMRGRTEPLVTVAKQGQMHADMEQMLVTVVLNDGTLHNTEGMDNQTIRFGRYQLRISLRPPTTIGKEDLSSQTRGAMTQEQLSAAASQLDPDSKAARIYLSEYHNRMVLPVGCFILGVIGLPLGLQASPGRRAVGIPLGLAVFITYYIALTTCRALGETGILPLVPSLWLPNVIFTLLAISLLWRTYQEKPLLPRQIRQLWYVVYESLLKKIIRPIISRLRKPVHNGHSKGIDTSSDAVSETTALHVHADVNTGIFHLPPCKNYNCPTCRLRFKNPRVAREAGFTPCEFCATLLAQKADGPQ</sequence>
<dbReference type="GO" id="GO:0055085">
    <property type="term" value="P:transmembrane transport"/>
    <property type="evidence" value="ECO:0007669"/>
    <property type="project" value="InterPro"/>
</dbReference>
<dbReference type="AlphaFoldDB" id="A0A7T6ARG5"/>
<keyword evidence="2" id="KW-1003">Cell membrane</keyword>
<dbReference type="Proteomes" id="UP000596092">
    <property type="component" value="Chromosome"/>
</dbReference>
<dbReference type="Pfam" id="PF03739">
    <property type="entry name" value="LptF_LptG"/>
    <property type="match status" value="1"/>
</dbReference>
<gene>
    <name evidence="7" type="primary">lptF</name>
    <name evidence="7" type="ORF">HP555_13395</name>
</gene>
<reference evidence="7 8" key="1">
    <citation type="submission" date="2020-05" db="EMBL/GenBank/DDBJ databases">
        <title>Complete genome of Desulfobulbus oligotrophicus.</title>
        <authorList>
            <person name="Podar M."/>
        </authorList>
    </citation>
    <scope>NUCLEOTIDE SEQUENCE [LARGE SCALE GENOMIC DNA]</scope>
    <source>
        <strain evidence="7 8">Prop6</strain>
    </source>
</reference>
<dbReference type="EMBL" id="CP054140">
    <property type="protein sequence ID" value="QQG66786.1"/>
    <property type="molecule type" value="Genomic_DNA"/>
</dbReference>
<feature type="transmembrane region" description="Helical" evidence="6">
    <location>
        <begin position="333"/>
        <end position="356"/>
    </location>
</feature>
<evidence type="ECO:0000256" key="3">
    <source>
        <dbReference type="ARBA" id="ARBA00022692"/>
    </source>
</evidence>
<dbReference type="RefSeq" id="WP_199263071.1">
    <property type="nucleotide sequence ID" value="NZ_CP054140.1"/>
</dbReference>
<comment type="subcellular location">
    <subcellularLocation>
        <location evidence="1">Cell membrane</location>
        <topology evidence="1">Multi-pass membrane protein</topology>
    </subcellularLocation>
</comment>